<dbReference type="InParanoid" id="A0A409XDX1"/>
<evidence type="ECO:0000256" key="1">
    <source>
        <dbReference type="ARBA" id="ARBA00001917"/>
    </source>
</evidence>
<keyword evidence="3" id="KW-0288">FMN</keyword>
<dbReference type="InterPro" id="IPR013785">
    <property type="entry name" value="Aldolase_TIM"/>
</dbReference>
<keyword evidence="4" id="KW-0521">NADP</keyword>
<keyword evidence="9" id="KW-1185">Reference proteome</keyword>
<dbReference type="SUPFAM" id="SSF51395">
    <property type="entry name" value="FMN-linked oxidoreductases"/>
    <property type="match status" value="1"/>
</dbReference>
<evidence type="ECO:0000313" key="8">
    <source>
        <dbReference type="EMBL" id="PPQ88950.1"/>
    </source>
</evidence>
<sequence length="451" mass="48987">MSGGNTPAPGVSFYTPIQKPPAGTAFEKQPGEKPIPKLFQPLKIRGVEFPNRIFLSPLCQYSAEDGIVTPWHLVHREFSIDVIDHSLTQMLLSLAVGGIISRGPGLAFVEATAVTPEGRISPQDVGIWSEAHGKALALVAEYAHSQGQKIAIQLAHAGRKASTIATWLDGNHIVLKEDGGWPDNIWAPSSIPFNEDSPVPQELSVEDIKNLVTAFADGAKRAVSAGFDVIEIHNAHGYLLNSFISPETNKRTDQYGGSFENRIRFTLEVVDAVRAVIPKDMPLFMRSASIHPTPNMISFSFYAYRISATEWLEKVFPNKSSWQSEDTVKLAPILVEHGVDFLDVSTGGNSDLQKVVIGPEYQVPFAAAVKAAVGDKLIVGAVGNLHEAKTAAGVVESGRADVVFIGRQFLKNPGQVWTIAEELGVEVKFANQMQWIFRGRGTRPPHGTGKV</sequence>
<dbReference type="STRING" id="93625.A0A409XDX1"/>
<dbReference type="CDD" id="cd02932">
    <property type="entry name" value="OYE_YqiM_FMN"/>
    <property type="match status" value="1"/>
</dbReference>
<comment type="cofactor">
    <cofactor evidence="1">
        <name>FMN</name>
        <dbReference type="ChEBI" id="CHEBI:58210"/>
    </cofactor>
</comment>
<accession>A0A409XDX1</accession>
<dbReference type="InterPro" id="IPR044152">
    <property type="entry name" value="YqjM-like"/>
</dbReference>
<evidence type="ECO:0000256" key="5">
    <source>
        <dbReference type="ARBA" id="ARBA00023002"/>
    </source>
</evidence>
<reference evidence="8 9" key="1">
    <citation type="journal article" date="2018" name="Evol. Lett.">
        <title>Horizontal gene cluster transfer increased hallucinogenic mushroom diversity.</title>
        <authorList>
            <person name="Reynolds H.T."/>
            <person name="Vijayakumar V."/>
            <person name="Gluck-Thaler E."/>
            <person name="Korotkin H.B."/>
            <person name="Matheny P.B."/>
            <person name="Slot J.C."/>
        </authorList>
    </citation>
    <scope>NUCLEOTIDE SEQUENCE [LARGE SCALE GENOMIC DNA]</scope>
    <source>
        <strain evidence="8 9">2631</strain>
    </source>
</reference>
<keyword evidence="5" id="KW-0560">Oxidoreductase</keyword>
<protein>
    <recommendedName>
        <fullName evidence="7">NADH:flavin oxidoreductase/NADH oxidase N-terminal domain-containing protein</fullName>
    </recommendedName>
</protein>
<dbReference type="Gene3D" id="3.20.20.70">
    <property type="entry name" value="Aldolase class I"/>
    <property type="match status" value="1"/>
</dbReference>
<feature type="region of interest" description="Disordered" evidence="6">
    <location>
        <begin position="1"/>
        <end position="34"/>
    </location>
</feature>
<feature type="domain" description="NADH:flavin oxidoreductase/NADH oxidase N-terminal" evidence="7">
    <location>
        <begin position="105"/>
        <end position="423"/>
    </location>
</feature>
<evidence type="ECO:0000256" key="6">
    <source>
        <dbReference type="SAM" id="MobiDB-lite"/>
    </source>
</evidence>
<dbReference type="Pfam" id="PF00724">
    <property type="entry name" value="Oxidored_FMN"/>
    <property type="match status" value="1"/>
</dbReference>
<dbReference type="Proteomes" id="UP000283269">
    <property type="component" value="Unassembled WGS sequence"/>
</dbReference>
<dbReference type="EMBL" id="NHYD01001976">
    <property type="protein sequence ID" value="PPQ88950.1"/>
    <property type="molecule type" value="Genomic_DNA"/>
</dbReference>
<organism evidence="8 9">
    <name type="scientific">Psilocybe cyanescens</name>
    <dbReference type="NCBI Taxonomy" id="93625"/>
    <lineage>
        <taxon>Eukaryota</taxon>
        <taxon>Fungi</taxon>
        <taxon>Dikarya</taxon>
        <taxon>Basidiomycota</taxon>
        <taxon>Agaricomycotina</taxon>
        <taxon>Agaricomycetes</taxon>
        <taxon>Agaricomycetidae</taxon>
        <taxon>Agaricales</taxon>
        <taxon>Agaricineae</taxon>
        <taxon>Strophariaceae</taxon>
        <taxon>Psilocybe</taxon>
    </lineage>
</organism>
<dbReference type="PANTHER" id="PTHR43303">
    <property type="entry name" value="NADPH DEHYDROGENASE C23G7.10C-RELATED"/>
    <property type="match status" value="1"/>
</dbReference>
<dbReference type="PANTHER" id="PTHR43303:SF4">
    <property type="entry name" value="NADPH DEHYDROGENASE C23G7.10C-RELATED"/>
    <property type="match status" value="1"/>
</dbReference>
<dbReference type="GO" id="GO:0003959">
    <property type="term" value="F:NADPH dehydrogenase activity"/>
    <property type="evidence" value="ECO:0007669"/>
    <property type="project" value="InterPro"/>
</dbReference>
<evidence type="ECO:0000313" key="9">
    <source>
        <dbReference type="Proteomes" id="UP000283269"/>
    </source>
</evidence>
<evidence type="ECO:0000256" key="2">
    <source>
        <dbReference type="ARBA" id="ARBA00022630"/>
    </source>
</evidence>
<proteinExistence type="predicted"/>
<dbReference type="GO" id="GO:0050661">
    <property type="term" value="F:NADP binding"/>
    <property type="evidence" value="ECO:0007669"/>
    <property type="project" value="InterPro"/>
</dbReference>
<dbReference type="InterPro" id="IPR001155">
    <property type="entry name" value="OxRdtase_FMN_N"/>
</dbReference>
<evidence type="ECO:0000256" key="4">
    <source>
        <dbReference type="ARBA" id="ARBA00022857"/>
    </source>
</evidence>
<dbReference type="GO" id="GO:0010181">
    <property type="term" value="F:FMN binding"/>
    <property type="evidence" value="ECO:0007669"/>
    <property type="project" value="InterPro"/>
</dbReference>
<dbReference type="AlphaFoldDB" id="A0A409XDX1"/>
<dbReference type="OrthoDB" id="72788at2759"/>
<evidence type="ECO:0000259" key="7">
    <source>
        <dbReference type="Pfam" id="PF00724"/>
    </source>
</evidence>
<evidence type="ECO:0000256" key="3">
    <source>
        <dbReference type="ARBA" id="ARBA00022643"/>
    </source>
</evidence>
<comment type="caution">
    <text evidence="8">The sequence shown here is derived from an EMBL/GenBank/DDBJ whole genome shotgun (WGS) entry which is preliminary data.</text>
</comment>
<dbReference type="FunCoup" id="A0A409XDX1">
    <property type="interactions" value="1"/>
</dbReference>
<gene>
    <name evidence="8" type="ORF">CVT25_005385</name>
</gene>
<name>A0A409XDX1_PSICY</name>
<keyword evidence="2" id="KW-0285">Flavoprotein</keyword>